<accession>A0A2T0HZG0</accession>
<reference evidence="1 2" key="1">
    <citation type="submission" date="2018-03" db="EMBL/GenBank/DDBJ databases">
        <title>Blue discolouration in mozzarella cheese caused by Pseudomonas fluorescens.</title>
        <authorList>
            <person name="Chiesa F."/>
            <person name="Dalmasso A."/>
            <person name="Lomonaco S."/>
        </authorList>
    </citation>
    <scope>NUCLEOTIDE SEQUENCE [LARGE SCALE GENOMIC DNA]</scope>
    <source>
        <strain evidence="1 2">11293</strain>
    </source>
</reference>
<comment type="caution">
    <text evidence="1">The sequence shown here is derived from an EMBL/GenBank/DDBJ whole genome shotgun (WGS) entry which is preliminary data.</text>
</comment>
<protein>
    <submittedName>
        <fullName evidence="1">Uncharacterized protein</fullName>
    </submittedName>
</protein>
<gene>
    <name evidence="1" type="ORF">C7A10_22325</name>
</gene>
<dbReference type="AlphaFoldDB" id="A0A2T0HZG0"/>
<organism evidence="1 2">
    <name type="scientific">Pseudomonas fluorescens</name>
    <dbReference type="NCBI Taxonomy" id="294"/>
    <lineage>
        <taxon>Bacteria</taxon>
        <taxon>Pseudomonadati</taxon>
        <taxon>Pseudomonadota</taxon>
        <taxon>Gammaproteobacteria</taxon>
        <taxon>Pseudomonadales</taxon>
        <taxon>Pseudomonadaceae</taxon>
        <taxon>Pseudomonas</taxon>
    </lineage>
</organism>
<proteinExistence type="predicted"/>
<sequence>MKINLWELACLNAIVGASLLAKNSQAPHSFSKHALSLTFFASKLAPTVRWQASSHIDRIPDQIKSPRISRCGGFLFSEESSRLQHRLATQR</sequence>
<evidence type="ECO:0000313" key="1">
    <source>
        <dbReference type="EMBL" id="PRW88323.1"/>
    </source>
</evidence>
<evidence type="ECO:0000313" key="2">
    <source>
        <dbReference type="Proteomes" id="UP000239731"/>
    </source>
</evidence>
<dbReference type="EMBL" id="PVUH01000016">
    <property type="protein sequence ID" value="PRW88323.1"/>
    <property type="molecule type" value="Genomic_DNA"/>
</dbReference>
<name>A0A2T0HZG0_PSEFL</name>
<dbReference type="Proteomes" id="UP000239731">
    <property type="component" value="Unassembled WGS sequence"/>
</dbReference>